<sequence length="131" mass="14696">MTMQLPCPYRPKPPRQDGTAGEHPPVNIHHRSISPAGGYPPCTTLVLLRLHKFTSICSALAQGIFALHRFTSICSALHQFTSICSVLPQGIFDLLRPFFSRVLLLAPDLCTSQFVGNFMCMYNSRFFMRPL</sequence>
<accession>A0A0Q3L5H9</accession>
<reference evidence="2" key="2">
    <citation type="submission" date="2017-06" db="EMBL/GenBank/DDBJ databases">
        <title>WGS assembly of Brachypodium distachyon.</title>
        <authorList>
            <consortium name="The International Brachypodium Initiative"/>
            <person name="Lucas S."/>
            <person name="Harmon-Smith M."/>
            <person name="Lail K."/>
            <person name="Tice H."/>
            <person name="Grimwood J."/>
            <person name="Bruce D."/>
            <person name="Barry K."/>
            <person name="Shu S."/>
            <person name="Lindquist E."/>
            <person name="Wang M."/>
            <person name="Pitluck S."/>
            <person name="Vogel J.P."/>
            <person name="Garvin D.F."/>
            <person name="Mockler T.C."/>
            <person name="Schmutz J."/>
            <person name="Rokhsar D."/>
            <person name="Bevan M.W."/>
        </authorList>
    </citation>
    <scope>NUCLEOTIDE SEQUENCE</scope>
    <source>
        <strain evidence="2">Bd21</strain>
    </source>
</reference>
<dbReference type="InParanoid" id="A0A0Q3L5H9"/>
<dbReference type="EnsemblPlants" id="KQJ87909">
    <property type="protein sequence ID" value="KQJ87909"/>
    <property type="gene ID" value="BRADI_4g14175v3"/>
</dbReference>
<organism evidence="2">
    <name type="scientific">Brachypodium distachyon</name>
    <name type="common">Purple false brome</name>
    <name type="synonym">Trachynia distachya</name>
    <dbReference type="NCBI Taxonomy" id="15368"/>
    <lineage>
        <taxon>Eukaryota</taxon>
        <taxon>Viridiplantae</taxon>
        <taxon>Streptophyta</taxon>
        <taxon>Embryophyta</taxon>
        <taxon>Tracheophyta</taxon>
        <taxon>Spermatophyta</taxon>
        <taxon>Magnoliopsida</taxon>
        <taxon>Liliopsida</taxon>
        <taxon>Poales</taxon>
        <taxon>Poaceae</taxon>
        <taxon>BOP clade</taxon>
        <taxon>Pooideae</taxon>
        <taxon>Stipodae</taxon>
        <taxon>Brachypodieae</taxon>
        <taxon>Brachypodium</taxon>
    </lineage>
</organism>
<proteinExistence type="predicted"/>
<name>A0A0Q3L5H9_BRADI</name>
<reference evidence="3" key="3">
    <citation type="submission" date="2018-08" db="UniProtKB">
        <authorList>
            <consortium name="EnsemblPlants"/>
        </authorList>
    </citation>
    <scope>IDENTIFICATION</scope>
    <source>
        <strain evidence="3">cv. Bd21</strain>
    </source>
</reference>
<dbReference type="Proteomes" id="UP000008810">
    <property type="component" value="Chromosome 4"/>
</dbReference>
<gene>
    <name evidence="2" type="ORF">BRADI_4g14175v3</name>
</gene>
<dbReference type="Gramene" id="KQJ87909">
    <property type="protein sequence ID" value="KQJ87909"/>
    <property type="gene ID" value="BRADI_4g14175v3"/>
</dbReference>
<evidence type="ECO:0000313" key="2">
    <source>
        <dbReference type="EMBL" id="KQJ87909.1"/>
    </source>
</evidence>
<protein>
    <submittedName>
        <fullName evidence="2 3">Uncharacterized protein</fullName>
    </submittedName>
</protein>
<dbReference type="EMBL" id="CM000883">
    <property type="protein sequence ID" value="KQJ87909.1"/>
    <property type="molecule type" value="Genomic_DNA"/>
</dbReference>
<dbReference type="AlphaFoldDB" id="A0A0Q3L5H9"/>
<evidence type="ECO:0000313" key="4">
    <source>
        <dbReference type="Proteomes" id="UP000008810"/>
    </source>
</evidence>
<keyword evidence="4" id="KW-1185">Reference proteome</keyword>
<evidence type="ECO:0000256" key="1">
    <source>
        <dbReference type="SAM" id="MobiDB-lite"/>
    </source>
</evidence>
<reference evidence="2 3" key="1">
    <citation type="journal article" date="2010" name="Nature">
        <title>Genome sequencing and analysis of the model grass Brachypodium distachyon.</title>
        <authorList>
            <consortium name="International Brachypodium Initiative"/>
        </authorList>
    </citation>
    <scope>NUCLEOTIDE SEQUENCE [LARGE SCALE GENOMIC DNA]</scope>
    <source>
        <strain evidence="2 3">Bd21</strain>
    </source>
</reference>
<evidence type="ECO:0000313" key="3">
    <source>
        <dbReference type="EnsemblPlants" id="KQJ87909"/>
    </source>
</evidence>
<feature type="region of interest" description="Disordered" evidence="1">
    <location>
        <begin position="1"/>
        <end position="24"/>
    </location>
</feature>